<evidence type="ECO:0000256" key="3">
    <source>
        <dbReference type="ARBA" id="ARBA00022840"/>
    </source>
</evidence>
<keyword evidence="3" id="KW-0067">ATP-binding</keyword>
<dbReference type="PROSITE" id="PS00211">
    <property type="entry name" value="ABC_TRANSPORTER_1"/>
    <property type="match status" value="1"/>
</dbReference>
<keyword evidence="2" id="KW-0547">Nucleotide-binding</keyword>
<evidence type="ECO:0000313" key="5">
    <source>
        <dbReference type="Proteomes" id="UP000044026"/>
    </source>
</evidence>
<dbReference type="EC" id="3.6.3.30" evidence="4"/>
<dbReference type="InterPro" id="IPR017871">
    <property type="entry name" value="ABC_transporter-like_CS"/>
</dbReference>
<gene>
    <name evidence="4" type="ORF">CCAN12_440010</name>
</gene>
<evidence type="ECO:0000256" key="1">
    <source>
        <dbReference type="ARBA" id="ARBA00022448"/>
    </source>
</evidence>
<proteinExistence type="predicted"/>
<dbReference type="GO" id="GO:0005524">
    <property type="term" value="F:ATP binding"/>
    <property type="evidence" value="ECO:0007669"/>
    <property type="project" value="UniProtKB-KW"/>
</dbReference>
<dbReference type="PROSITE" id="PS50893">
    <property type="entry name" value="ABC_TRANSPORTER_2"/>
    <property type="match status" value="1"/>
</dbReference>
<dbReference type="GeneID" id="69580363"/>
<keyword evidence="1" id="KW-0813">Transport</keyword>
<reference evidence="4 5" key="1">
    <citation type="submission" date="2015-01" db="EMBL/GenBank/DDBJ databases">
        <authorList>
            <person name="Xiang T."/>
            <person name="Song Y."/>
            <person name="Huang L."/>
            <person name="Wang B."/>
            <person name="Wu P."/>
        </authorList>
    </citation>
    <scope>NUCLEOTIDE SEQUENCE [LARGE SCALE GENOMIC DNA]</scope>
    <source>
        <strain evidence="4 5">Cc12</strain>
    </source>
</reference>
<organism evidence="4 5">
    <name type="scientific">Capnocytophaga canimorsus</name>
    <dbReference type="NCBI Taxonomy" id="28188"/>
    <lineage>
        <taxon>Bacteria</taxon>
        <taxon>Pseudomonadati</taxon>
        <taxon>Bacteroidota</taxon>
        <taxon>Flavobacteriia</taxon>
        <taxon>Flavobacteriales</taxon>
        <taxon>Flavobacteriaceae</taxon>
        <taxon>Capnocytophaga</taxon>
    </lineage>
</organism>
<evidence type="ECO:0000313" key="4">
    <source>
        <dbReference type="EMBL" id="CEN33581.1"/>
    </source>
</evidence>
<dbReference type="Proteomes" id="UP000044026">
    <property type="component" value="Unassembled WGS sequence"/>
</dbReference>
<dbReference type="GO" id="GO:0016887">
    <property type="term" value="F:ATP hydrolysis activity"/>
    <property type="evidence" value="ECO:0007669"/>
    <property type="project" value="InterPro"/>
</dbReference>
<dbReference type="Gene3D" id="3.40.50.300">
    <property type="entry name" value="P-loop containing nucleotide triphosphate hydrolases"/>
    <property type="match status" value="1"/>
</dbReference>
<dbReference type="SMART" id="SM00382">
    <property type="entry name" value="AAA"/>
    <property type="match status" value="1"/>
</dbReference>
<protein>
    <submittedName>
        <fullName evidence="4">Sulfate-transporting ATPase</fullName>
        <ecNumber evidence="4">3.6.3.30</ecNumber>
    </submittedName>
</protein>
<dbReference type="AlphaFoldDB" id="A0A0B7H1Y2"/>
<dbReference type="InterPro" id="IPR003593">
    <property type="entry name" value="AAA+_ATPase"/>
</dbReference>
<accession>A0A0B7H1Y2</accession>
<sequence length="309" mass="35087">MLQVNNISYTYGDTDSGFRNISFQLQQGEHLSIMGESGSGKSTLLKAIYGLLDVQQGTISFNERNVLGPSQQLVPGDSQMKYLAQDFGLMPYHTVAENVGRFLSNIDLEYKKQRIDALLSLVDMSDFAQKKALLLSGGEKQRIGLVVALAKEPRLLLLDEPFSQVDQFKKNHLQRNLFAYLKKRQISCIVATHDSREALAFSDKVLILKGGKMVNEGLTSQIFNQQTDFYTASLFGEVSRFPLPNGEFRLLKPHQIQMVAFSHCLAEIENSYFQGDRYLIETRALSGRIYFFSEKWLENGQKIYLSERK</sequence>
<dbReference type="PANTHER" id="PTHR42781">
    <property type="entry name" value="SPERMIDINE/PUTRESCINE IMPORT ATP-BINDING PROTEIN POTA"/>
    <property type="match status" value="1"/>
</dbReference>
<dbReference type="InterPro" id="IPR050093">
    <property type="entry name" value="ABC_SmlMolc_Importer"/>
</dbReference>
<dbReference type="InterPro" id="IPR027417">
    <property type="entry name" value="P-loop_NTPase"/>
</dbReference>
<keyword evidence="4" id="KW-0378">Hydrolase</keyword>
<dbReference type="SUPFAM" id="SSF52540">
    <property type="entry name" value="P-loop containing nucleoside triphosphate hydrolases"/>
    <property type="match status" value="1"/>
</dbReference>
<dbReference type="PANTHER" id="PTHR42781:SF4">
    <property type="entry name" value="SPERMIDINE_PUTRESCINE IMPORT ATP-BINDING PROTEIN POTA"/>
    <property type="match status" value="1"/>
</dbReference>
<evidence type="ECO:0000256" key="2">
    <source>
        <dbReference type="ARBA" id="ARBA00022741"/>
    </source>
</evidence>
<dbReference type="EMBL" id="CDOE01000039">
    <property type="protein sequence ID" value="CEN33581.1"/>
    <property type="molecule type" value="Genomic_DNA"/>
</dbReference>
<dbReference type="InterPro" id="IPR003439">
    <property type="entry name" value="ABC_transporter-like_ATP-bd"/>
</dbReference>
<dbReference type="Pfam" id="PF00005">
    <property type="entry name" value="ABC_tran"/>
    <property type="match status" value="1"/>
</dbReference>
<name>A0A0B7H1Y2_9FLAO</name>
<dbReference type="RefSeq" id="WP_041999036.1">
    <property type="nucleotide sequence ID" value="NZ_CP022382.1"/>
</dbReference>